<feature type="domain" description="HTH lysR-type" evidence="5">
    <location>
        <begin position="12"/>
        <end position="69"/>
    </location>
</feature>
<dbReference type="Proteomes" id="UP001494902">
    <property type="component" value="Unassembled WGS sequence"/>
</dbReference>
<dbReference type="InterPro" id="IPR005119">
    <property type="entry name" value="LysR_subst-bd"/>
</dbReference>
<gene>
    <name evidence="6" type="ORF">WIS52_03625</name>
</gene>
<dbReference type="PROSITE" id="PS50931">
    <property type="entry name" value="HTH_LYSR"/>
    <property type="match status" value="1"/>
</dbReference>
<dbReference type="PANTHER" id="PTHR30118:SF15">
    <property type="entry name" value="TRANSCRIPTIONAL REGULATORY PROTEIN"/>
    <property type="match status" value="1"/>
</dbReference>
<evidence type="ECO:0000256" key="4">
    <source>
        <dbReference type="ARBA" id="ARBA00023163"/>
    </source>
</evidence>
<proteinExistence type="inferred from homology"/>
<dbReference type="InterPro" id="IPR036388">
    <property type="entry name" value="WH-like_DNA-bd_sf"/>
</dbReference>
<comment type="similarity">
    <text evidence="1">Belongs to the LysR transcriptional regulatory family.</text>
</comment>
<dbReference type="EMBL" id="JBEDNQ010000001">
    <property type="protein sequence ID" value="MEQ3549552.1"/>
    <property type="molecule type" value="Genomic_DNA"/>
</dbReference>
<reference evidence="6 7" key="1">
    <citation type="submission" date="2024-03" db="EMBL/GenBank/DDBJ databases">
        <title>Draft genome sequence of Pseudonocardia nematodicida JCM 31783.</title>
        <authorList>
            <person name="Butdee W."/>
            <person name="Duangmal K."/>
        </authorList>
    </citation>
    <scope>NUCLEOTIDE SEQUENCE [LARGE SCALE GENOMIC DNA]</scope>
    <source>
        <strain evidence="6 7">JCM 31783</strain>
    </source>
</reference>
<evidence type="ECO:0000256" key="1">
    <source>
        <dbReference type="ARBA" id="ARBA00009437"/>
    </source>
</evidence>
<evidence type="ECO:0000313" key="7">
    <source>
        <dbReference type="Proteomes" id="UP001494902"/>
    </source>
</evidence>
<evidence type="ECO:0000313" key="6">
    <source>
        <dbReference type="EMBL" id="MEQ3549552.1"/>
    </source>
</evidence>
<accession>A0ABV1K524</accession>
<dbReference type="InterPro" id="IPR000847">
    <property type="entry name" value="LysR_HTH_N"/>
</dbReference>
<dbReference type="InterPro" id="IPR036390">
    <property type="entry name" value="WH_DNA-bd_sf"/>
</dbReference>
<dbReference type="Gene3D" id="1.10.10.10">
    <property type="entry name" value="Winged helix-like DNA-binding domain superfamily/Winged helix DNA-binding domain"/>
    <property type="match status" value="1"/>
</dbReference>
<keyword evidence="7" id="KW-1185">Reference proteome</keyword>
<dbReference type="SUPFAM" id="SSF53850">
    <property type="entry name" value="Periplasmic binding protein-like II"/>
    <property type="match status" value="1"/>
</dbReference>
<protein>
    <submittedName>
        <fullName evidence="6">LysR family transcriptional regulator</fullName>
    </submittedName>
</protein>
<sequence>MPRSAAVALANVDLNLLVVLRELLREQNVTRAADRVGITQPAASAALARLRRHFDDDLLERTGNGFVLSPLGRQLAVEVEPLYLGVERLFTPDPPFRPELSTHEFTIMTTDYVLAAAGEQISRALHTLAPSVRLHVRVAKGRLPADLPETLRAIDGIVSAPKAEFKVDEIRGAELFRDHWVCVLDAGNPAATGPLTLDVLERLPWVVPNHPDGAYPASSPLGPLMARLRTTPRVAVRVDSYNATPYFVAGTDRVAVMQARLAAGFAGRRDLRVVDCPGDPPPIVEILWWHARRDPDPAHRWLREVLVEATAPVRACEPARA</sequence>
<dbReference type="PANTHER" id="PTHR30118">
    <property type="entry name" value="HTH-TYPE TRANSCRIPTIONAL REGULATOR LEUO-RELATED"/>
    <property type="match status" value="1"/>
</dbReference>
<dbReference type="SUPFAM" id="SSF46785">
    <property type="entry name" value="Winged helix' DNA-binding domain"/>
    <property type="match status" value="1"/>
</dbReference>
<name>A0ABV1K524_9PSEU</name>
<dbReference type="InterPro" id="IPR050389">
    <property type="entry name" value="LysR-type_TF"/>
</dbReference>
<dbReference type="Pfam" id="PF03466">
    <property type="entry name" value="LysR_substrate"/>
    <property type="match status" value="1"/>
</dbReference>
<evidence type="ECO:0000256" key="3">
    <source>
        <dbReference type="ARBA" id="ARBA00023125"/>
    </source>
</evidence>
<dbReference type="PRINTS" id="PR00039">
    <property type="entry name" value="HTHLYSR"/>
</dbReference>
<keyword evidence="4" id="KW-0804">Transcription</keyword>
<evidence type="ECO:0000256" key="2">
    <source>
        <dbReference type="ARBA" id="ARBA00023015"/>
    </source>
</evidence>
<evidence type="ECO:0000259" key="5">
    <source>
        <dbReference type="PROSITE" id="PS50931"/>
    </source>
</evidence>
<dbReference type="Gene3D" id="3.40.190.10">
    <property type="entry name" value="Periplasmic binding protein-like II"/>
    <property type="match status" value="2"/>
</dbReference>
<dbReference type="RefSeq" id="WP_349296625.1">
    <property type="nucleotide sequence ID" value="NZ_JBEDNQ010000001.1"/>
</dbReference>
<keyword evidence="3" id="KW-0238">DNA-binding</keyword>
<dbReference type="Pfam" id="PF00126">
    <property type="entry name" value="HTH_1"/>
    <property type="match status" value="1"/>
</dbReference>
<keyword evidence="2" id="KW-0805">Transcription regulation</keyword>
<dbReference type="InterPro" id="IPR037402">
    <property type="entry name" value="YidZ_PBP2"/>
</dbReference>
<organism evidence="6 7">
    <name type="scientific">Pseudonocardia nematodicida</name>
    <dbReference type="NCBI Taxonomy" id="1206997"/>
    <lineage>
        <taxon>Bacteria</taxon>
        <taxon>Bacillati</taxon>
        <taxon>Actinomycetota</taxon>
        <taxon>Actinomycetes</taxon>
        <taxon>Pseudonocardiales</taxon>
        <taxon>Pseudonocardiaceae</taxon>
        <taxon>Pseudonocardia</taxon>
    </lineage>
</organism>
<comment type="caution">
    <text evidence="6">The sequence shown here is derived from an EMBL/GenBank/DDBJ whole genome shotgun (WGS) entry which is preliminary data.</text>
</comment>
<dbReference type="CDD" id="cd08417">
    <property type="entry name" value="PBP2_Nitroaromatics_like"/>
    <property type="match status" value="1"/>
</dbReference>